<proteinExistence type="predicted"/>
<gene>
    <name evidence="1" type="ORF">CLV78_110122</name>
</gene>
<dbReference type="Proteomes" id="UP000239480">
    <property type="component" value="Unassembled WGS sequence"/>
</dbReference>
<name>A0A2T0RJF6_9RHOB</name>
<accession>A0A2T0RJF6</accession>
<protein>
    <submittedName>
        <fullName evidence="1">Uncharacterized protein</fullName>
    </submittedName>
</protein>
<comment type="caution">
    <text evidence="1">The sequence shown here is derived from an EMBL/GenBank/DDBJ whole genome shotgun (WGS) entry which is preliminary data.</text>
</comment>
<sequence>MGRQAQLSHDLDRHEHAILKSFTNLVRKWSRPDLV</sequence>
<dbReference type="AlphaFoldDB" id="A0A2T0RJF6"/>
<organism evidence="1 2">
    <name type="scientific">Aliiruegeria haliotis</name>
    <dbReference type="NCBI Taxonomy" id="1280846"/>
    <lineage>
        <taxon>Bacteria</taxon>
        <taxon>Pseudomonadati</taxon>
        <taxon>Pseudomonadota</taxon>
        <taxon>Alphaproteobacteria</taxon>
        <taxon>Rhodobacterales</taxon>
        <taxon>Roseobacteraceae</taxon>
        <taxon>Aliiruegeria</taxon>
    </lineage>
</organism>
<evidence type="ECO:0000313" key="2">
    <source>
        <dbReference type="Proteomes" id="UP000239480"/>
    </source>
</evidence>
<reference evidence="1 2" key="1">
    <citation type="submission" date="2018-03" db="EMBL/GenBank/DDBJ databases">
        <title>Genomic Encyclopedia of Archaeal and Bacterial Type Strains, Phase II (KMG-II): from individual species to whole genera.</title>
        <authorList>
            <person name="Goeker M."/>
        </authorList>
    </citation>
    <scope>NUCLEOTIDE SEQUENCE [LARGE SCALE GENOMIC DNA]</scope>
    <source>
        <strain evidence="1 2">DSM 29328</strain>
    </source>
</reference>
<evidence type="ECO:0000313" key="1">
    <source>
        <dbReference type="EMBL" id="PRY21247.1"/>
    </source>
</evidence>
<dbReference type="EMBL" id="PVTD01000010">
    <property type="protein sequence ID" value="PRY21247.1"/>
    <property type="molecule type" value="Genomic_DNA"/>
</dbReference>
<keyword evidence="2" id="KW-1185">Reference proteome</keyword>